<dbReference type="AlphaFoldDB" id="A0A7N2QXY5"/>
<reference evidence="1" key="2">
    <citation type="submission" date="2021-01" db="UniProtKB">
        <authorList>
            <consortium name="EnsemblPlants"/>
        </authorList>
    </citation>
    <scope>IDENTIFICATION</scope>
</reference>
<proteinExistence type="predicted"/>
<dbReference type="EnsemblPlants" id="QL01p043785:mrna">
    <property type="protein sequence ID" value="QL01p043785:mrna:CDS:1"/>
    <property type="gene ID" value="QL01p043785"/>
</dbReference>
<organism evidence="1 2">
    <name type="scientific">Quercus lobata</name>
    <name type="common">Valley oak</name>
    <dbReference type="NCBI Taxonomy" id="97700"/>
    <lineage>
        <taxon>Eukaryota</taxon>
        <taxon>Viridiplantae</taxon>
        <taxon>Streptophyta</taxon>
        <taxon>Embryophyta</taxon>
        <taxon>Tracheophyta</taxon>
        <taxon>Spermatophyta</taxon>
        <taxon>Magnoliopsida</taxon>
        <taxon>eudicotyledons</taxon>
        <taxon>Gunneridae</taxon>
        <taxon>Pentapetalae</taxon>
        <taxon>rosids</taxon>
        <taxon>fabids</taxon>
        <taxon>Fagales</taxon>
        <taxon>Fagaceae</taxon>
        <taxon>Quercus</taxon>
    </lineage>
</organism>
<dbReference type="Gramene" id="QL01p043785:mrna">
    <property type="protein sequence ID" value="QL01p043785:mrna:CDS:1"/>
    <property type="gene ID" value="QL01p043785"/>
</dbReference>
<dbReference type="InParanoid" id="A0A7N2QXY5"/>
<keyword evidence="2" id="KW-1185">Reference proteome</keyword>
<evidence type="ECO:0000313" key="2">
    <source>
        <dbReference type="Proteomes" id="UP000594261"/>
    </source>
</evidence>
<protein>
    <submittedName>
        <fullName evidence="1">Uncharacterized protein</fullName>
    </submittedName>
</protein>
<evidence type="ECO:0000313" key="1">
    <source>
        <dbReference type="EnsemblPlants" id="QL01p043785:mrna:CDS:1"/>
    </source>
</evidence>
<dbReference type="Proteomes" id="UP000594261">
    <property type="component" value="Chromosome 1"/>
</dbReference>
<dbReference type="EMBL" id="LRBV02000001">
    <property type="status" value="NOT_ANNOTATED_CDS"/>
    <property type="molecule type" value="Genomic_DNA"/>
</dbReference>
<reference evidence="1 2" key="1">
    <citation type="journal article" date="2016" name="G3 (Bethesda)">
        <title>First Draft Assembly and Annotation of the Genome of a California Endemic Oak Quercus lobata Nee (Fagaceae).</title>
        <authorList>
            <person name="Sork V.L."/>
            <person name="Fitz-Gibbon S.T."/>
            <person name="Puiu D."/>
            <person name="Crepeau M."/>
            <person name="Gugger P.F."/>
            <person name="Sherman R."/>
            <person name="Stevens K."/>
            <person name="Langley C.H."/>
            <person name="Pellegrini M."/>
            <person name="Salzberg S.L."/>
        </authorList>
    </citation>
    <scope>NUCLEOTIDE SEQUENCE [LARGE SCALE GENOMIC DNA]</scope>
    <source>
        <strain evidence="1 2">cv. SW786</strain>
    </source>
</reference>
<accession>A0A7N2QXY5</accession>
<sequence length="248" mass="27469">MDQADTGGFLHFQLTSVEEVKISISTRRSDLSEECMRAFKSSLRTAWKMGPVLRFVVDLRIRVFHFKFCSCFQMEWLPFFCFICGALGLGVNHCVGIKGKSKCHWHFGDWTGENSGLLGVFEKHGADCRGGSVEKRREEVVGVQHAPMGACLASLGTEHSIDSSNHRGLGGWLEMLSVVRPLSPVPSFVVHSCVSQRFSMMGMGFQLLSSVAQKLSSPKPTSKPSPKYEPISIPLCPMRGTLKRVTRA</sequence>
<name>A0A7N2QXY5_QUELO</name>